<dbReference type="AlphaFoldDB" id="A0A8C4JAM0"/>
<dbReference type="Gene3D" id="1.20.120.350">
    <property type="entry name" value="Voltage-gated potassium channels. Chain C"/>
    <property type="match status" value="1"/>
</dbReference>
<evidence type="ECO:0000313" key="7">
    <source>
        <dbReference type="Ensembl" id="ENSDNVP00000005655.1"/>
    </source>
</evidence>
<evidence type="ECO:0000256" key="3">
    <source>
        <dbReference type="ARBA" id="ARBA00022989"/>
    </source>
</evidence>
<dbReference type="Pfam" id="PF00520">
    <property type="entry name" value="Ion_trans"/>
    <property type="match status" value="1"/>
</dbReference>
<evidence type="ECO:0000259" key="6">
    <source>
        <dbReference type="Pfam" id="PF00520"/>
    </source>
</evidence>
<dbReference type="GO" id="GO:0048240">
    <property type="term" value="P:sperm capacitation"/>
    <property type="evidence" value="ECO:0007669"/>
    <property type="project" value="TreeGrafter"/>
</dbReference>
<evidence type="ECO:0000256" key="2">
    <source>
        <dbReference type="ARBA" id="ARBA00022692"/>
    </source>
</evidence>
<dbReference type="Ensembl" id="ENSDNVT00000006824.1">
    <property type="protein sequence ID" value="ENSDNVP00000005655.1"/>
    <property type="gene ID" value="ENSDNVG00000004045.1"/>
</dbReference>
<keyword evidence="2 5" id="KW-0812">Transmembrane</keyword>
<feature type="domain" description="Ion transport" evidence="6">
    <location>
        <begin position="106"/>
        <end position="175"/>
    </location>
</feature>
<organism evidence="7 8">
    <name type="scientific">Dromaius novaehollandiae</name>
    <name type="common">Emu</name>
    <dbReference type="NCBI Taxonomy" id="8790"/>
    <lineage>
        <taxon>Eukaryota</taxon>
        <taxon>Metazoa</taxon>
        <taxon>Chordata</taxon>
        <taxon>Craniata</taxon>
        <taxon>Vertebrata</taxon>
        <taxon>Euteleostomi</taxon>
        <taxon>Archelosauria</taxon>
        <taxon>Archosauria</taxon>
        <taxon>Dinosauria</taxon>
        <taxon>Saurischia</taxon>
        <taxon>Theropoda</taxon>
        <taxon>Coelurosauria</taxon>
        <taxon>Aves</taxon>
        <taxon>Palaeognathae</taxon>
        <taxon>Casuariiformes</taxon>
        <taxon>Dromaiidae</taxon>
        <taxon>Dromaius</taxon>
    </lineage>
</organism>
<proteinExistence type="predicted"/>
<dbReference type="InterPro" id="IPR027359">
    <property type="entry name" value="Volt_channel_dom_sf"/>
</dbReference>
<name>A0A8C4JAM0_DRONO</name>
<dbReference type="GO" id="GO:0030317">
    <property type="term" value="P:flagellated sperm motility"/>
    <property type="evidence" value="ECO:0007669"/>
    <property type="project" value="InterPro"/>
</dbReference>
<dbReference type="PANTHER" id="PTHR46923:SF1">
    <property type="entry name" value="CATION CHANNEL SPERM-ASSOCIATED PROTEIN 2"/>
    <property type="match status" value="1"/>
</dbReference>
<sequence>MQKIKSQLLPRAEAIRSKLVSMFYLMDHLQGLSQAIPRHNIRDFLDPRKQRKLMLSDHNQLVRFNISPIRKTLVTPEKHLRSRIEVRSSRWPPLALWASWLLRSVVFRSFIIFLIFLNTLVLMVKSGEQEWPLLPVAVWVIAMIFIIDIALNWLVSFRGYWKSAWNIFDCTITFVRPVVRLPLSGVCGAQKRRGRLEPCVCRGVRWDGPGPGRRGHPCSSQPALARAQQAPWGLLRLSLSFVRSWAPPNVPPSPPVESVR</sequence>
<keyword evidence="3 5" id="KW-1133">Transmembrane helix</keyword>
<evidence type="ECO:0000256" key="1">
    <source>
        <dbReference type="ARBA" id="ARBA00004141"/>
    </source>
</evidence>
<feature type="transmembrane region" description="Helical" evidence="5">
    <location>
        <begin position="105"/>
        <end position="124"/>
    </location>
</feature>
<evidence type="ECO:0000313" key="8">
    <source>
        <dbReference type="Proteomes" id="UP000694423"/>
    </source>
</evidence>
<keyword evidence="4 5" id="KW-0472">Membrane</keyword>
<dbReference type="GO" id="GO:0036128">
    <property type="term" value="C:CatSper complex"/>
    <property type="evidence" value="ECO:0007669"/>
    <property type="project" value="InterPro"/>
</dbReference>
<protein>
    <submittedName>
        <fullName evidence="7">Cation channel sperm associated 2</fullName>
    </submittedName>
</protein>
<dbReference type="InterPro" id="IPR028747">
    <property type="entry name" value="CatSper2"/>
</dbReference>
<dbReference type="SUPFAM" id="SSF81324">
    <property type="entry name" value="Voltage-gated potassium channels"/>
    <property type="match status" value="1"/>
</dbReference>
<feature type="transmembrane region" description="Helical" evidence="5">
    <location>
        <begin position="136"/>
        <end position="155"/>
    </location>
</feature>
<evidence type="ECO:0000256" key="5">
    <source>
        <dbReference type="SAM" id="Phobius"/>
    </source>
</evidence>
<reference evidence="7" key="1">
    <citation type="submission" date="2025-08" db="UniProtKB">
        <authorList>
            <consortium name="Ensembl"/>
        </authorList>
    </citation>
    <scope>IDENTIFICATION</scope>
</reference>
<dbReference type="PANTHER" id="PTHR46923">
    <property type="entry name" value="CATION CHANNEL SPERM-ASSOCIATED PROTEIN 2"/>
    <property type="match status" value="1"/>
</dbReference>
<accession>A0A8C4JAM0</accession>
<comment type="subcellular location">
    <subcellularLocation>
        <location evidence="1">Membrane</location>
        <topology evidence="1">Multi-pass membrane protein</topology>
    </subcellularLocation>
</comment>
<dbReference type="GO" id="GO:0009566">
    <property type="term" value="P:fertilization"/>
    <property type="evidence" value="ECO:0007669"/>
    <property type="project" value="TreeGrafter"/>
</dbReference>
<evidence type="ECO:0000256" key="4">
    <source>
        <dbReference type="ARBA" id="ARBA00023136"/>
    </source>
</evidence>
<dbReference type="GO" id="GO:0005227">
    <property type="term" value="F:calcium-activated cation channel activity"/>
    <property type="evidence" value="ECO:0007669"/>
    <property type="project" value="InterPro"/>
</dbReference>
<dbReference type="Proteomes" id="UP000694423">
    <property type="component" value="Unplaced"/>
</dbReference>
<reference evidence="7" key="2">
    <citation type="submission" date="2025-09" db="UniProtKB">
        <authorList>
            <consortium name="Ensembl"/>
        </authorList>
    </citation>
    <scope>IDENTIFICATION</scope>
</reference>
<dbReference type="InterPro" id="IPR005821">
    <property type="entry name" value="Ion_trans_dom"/>
</dbReference>
<keyword evidence="8" id="KW-1185">Reference proteome</keyword>